<sequence length="222" mass="22288">MSRPWPRPAANGPHGAPPPPQPAPDASAGYATVPAAQAPAPAPAPQASGVPQAGAVPQRGGTLPPPGAYPPPGGYGAPPVAAVPRRPDRTGPGILAGLGAAVVAVVIYAAILRFTDHEVGYVALVVGLLVGAAMGKAGGRNPVLPVLGVVISLAAVWFGQLVGIAWSVSGHAGVSFADIFFSRFTTLVDVWKNDFADAKDILFFAIAGVEGFVVTRRTGNSA</sequence>
<feature type="compositionally biased region" description="Pro residues" evidence="1">
    <location>
        <begin position="63"/>
        <end position="73"/>
    </location>
</feature>
<dbReference type="AlphaFoldDB" id="F8JZE3"/>
<dbReference type="Proteomes" id="UP000007842">
    <property type="component" value="Chromosome"/>
</dbReference>
<keyword evidence="2" id="KW-0812">Transmembrane</keyword>
<protein>
    <submittedName>
        <fullName evidence="3">Uncharacterized protein</fullName>
    </submittedName>
</protein>
<reference evidence="4" key="1">
    <citation type="submission" date="2011-12" db="EMBL/GenBank/DDBJ databases">
        <title>Complete genome sequence of Streptomyces cattleya strain DSM 46488.</title>
        <authorList>
            <person name="Ou H.-Y."/>
            <person name="Li P."/>
            <person name="Zhao C."/>
            <person name="O'Hagan D."/>
            <person name="Deng Z."/>
        </authorList>
    </citation>
    <scope>NUCLEOTIDE SEQUENCE [LARGE SCALE GENOMIC DNA]</scope>
    <source>
        <strain evidence="4">ATCC 35852 / DSM 46488 / JCM 4925 / NBRC 14057 / NRRL 8057</strain>
    </source>
</reference>
<proteinExistence type="predicted"/>
<keyword evidence="2" id="KW-1133">Transmembrane helix</keyword>
<evidence type="ECO:0000313" key="3">
    <source>
        <dbReference type="EMBL" id="AEW96025.1"/>
    </source>
</evidence>
<keyword evidence="2" id="KW-0472">Membrane</keyword>
<evidence type="ECO:0000256" key="2">
    <source>
        <dbReference type="SAM" id="Phobius"/>
    </source>
</evidence>
<dbReference type="eggNOG" id="ENOG5032WFN">
    <property type="taxonomic scope" value="Bacteria"/>
</dbReference>
<dbReference type="HOGENOM" id="CLU_085724_1_0_11"/>
<dbReference type="EMBL" id="CP003219">
    <property type="protein sequence ID" value="AEW96025.1"/>
    <property type="molecule type" value="Genomic_DNA"/>
</dbReference>
<dbReference type="PATRIC" id="fig|1003195.11.peg.5125"/>
<organism evidence="3 4">
    <name type="scientific">Streptantibioticus cattleyicolor (strain ATCC 35852 / DSM 46488 / JCM 4925 / NBRC 14057 / NRRL 8057)</name>
    <name type="common">Streptomyces cattleya</name>
    <dbReference type="NCBI Taxonomy" id="1003195"/>
    <lineage>
        <taxon>Bacteria</taxon>
        <taxon>Bacillati</taxon>
        <taxon>Actinomycetota</taxon>
        <taxon>Actinomycetes</taxon>
        <taxon>Kitasatosporales</taxon>
        <taxon>Streptomycetaceae</taxon>
        <taxon>Streptantibioticus</taxon>
    </lineage>
</organism>
<accession>F8JZE3</accession>
<feature type="region of interest" description="Disordered" evidence="1">
    <location>
        <begin position="1"/>
        <end position="83"/>
    </location>
</feature>
<accession>G8X034</accession>
<dbReference type="OrthoDB" id="4333260at2"/>
<evidence type="ECO:0000313" key="4">
    <source>
        <dbReference type="Proteomes" id="UP000007842"/>
    </source>
</evidence>
<evidence type="ECO:0000256" key="1">
    <source>
        <dbReference type="SAM" id="MobiDB-lite"/>
    </source>
</evidence>
<dbReference type="KEGG" id="scy:SCATT_36540"/>
<feature type="compositionally biased region" description="Low complexity" evidence="1">
    <location>
        <begin position="24"/>
        <end position="55"/>
    </location>
</feature>
<dbReference type="KEGG" id="sct:SCAT_3662"/>
<feature type="transmembrane region" description="Helical" evidence="2">
    <location>
        <begin position="146"/>
        <end position="168"/>
    </location>
</feature>
<name>F8JZE3_STREN</name>
<dbReference type="STRING" id="1003195.SCATT_36540"/>
<gene>
    <name evidence="3" type="ordered locus">SCATT_36540</name>
</gene>
<dbReference type="RefSeq" id="WP_014144382.1">
    <property type="nucleotide sequence ID" value="NC_016111.1"/>
</dbReference>
<keyword evidence="4" id="KW-1185">Reference proteome</keyword>
<feature type="transmembrane region" description="Helical" evidence="2">
    <location>
        <begin position="120"/>
        <end position="139"/>
    </location>
</feature>
<feature type="transmembrane region" description="Helical" evidence="2">
    <location>
        <begin position="94"/>
        <end position="114"/>
    </location>
</feature>